<keyword evidence="2 7" id="KW-0597">Phosphoprotein</keyword>
<dbReference type="PANTHER" id="PTHR48111:SF22">
    <property type="entry name" value="REGULATOR OF RPOS"/>
    <property type="match status" value="1"/>
</dbReference>
<evidence type="ECO:0000259" key="9">
    <source>
        <dbReference type="PROSITE" id="PS50110"/>
    </source>
</evidence>
<dbReference type="InterPro" id="IPR001789">
    <property type="entry name" value="Sig_transdc_resp-reg_receiver"/>
</dbReference>
<dbReference type="AlphaFoldDB" id="A0A2T0ZXH9"/>
<dbReference type="GO" id="GO:0000156">
    <property type="term" value="F:phosphorelay response regulator activity"/>
    <property type="evidence" value="ECO:0007669"/>
    <property type="project" value="TreeGrafter"/>
</dbReference>
<dbReference type="InterPro" id="IPR036388">
    <property type="entry name" value="WH-like_DNA-bd_sf"/>
</dbReference>
<dbReference type="PROSITE" id="PS50110">
    <property type="entry name" value="RESPONSE_REGULATORY"/>
    <property type="match status" value="1"/>
</dbReference>
<dbReference type="SMART" id="SM00862">
    <property type="entry name" value="Trans_reg_C"/>
    <property type="match status" value="1"/>
</dbReference>
<comment type="caution">
    <text evidence="11">The sequence shown here is derived from an EMBL/GenBank/DDBJ whole genome shotgun (WGS) entry which is preliminary data.</text>
</comment>
<dbReference type="Gene3D" id="6.10.250.690">
    <property type="match status" value="1"/>
</dbReference>
<evidence type="ECO:0000313" key="12">
    <source>
        <dbReference type="Proteomes" id="UP000237752"/>
    </source>
</evidence>
<dbReference type="GO" id="GO:0032993">
    <property type="term" value="C:protein-DNA complex"/>
    <property type="evidence" value="ECO:0007669"/>
    <property type="project" value="TreeGrafter"/>
</dbReference>
<keyword evidence="3" id="KW-0902">Two-component regulatory system</keyword>
<dbReference type="SUPFAM" id="SSF52172">
    <property type="entry name" value="CheY-like"/>
    <property type="match status" value="1"/>
</dbReference>
<dbReference type="InterPro" id="IPR016032">
    <property type="entry name" value="Sig_transdc_resp-reg_C-effctor"/>
</dbReference>
<comment type="subcellular location">
    <subcellularLocation>
        <location evidence="1">Cytoplasm</location>
    </subcellularLocation>
</comment>
<dbReference type="EMBL" id="PVUE01000012">
    <property type="protein sequence ID" value="PRZ41062.1"/>
    <property type="molecule type" value="Genomic_DNA"/>
</dbReference>
<dbReference type="Proteomes" id="UP000237752">
    <property type="component" value="Unassembled WGS sequence"/>
</dbReference>
<dbReference type="InterPro" id="IPR011006">
    <property type="entry name" value="CheY-like_superfamily"/>
</dbReference>
<dbReference type="RefSeq" id="WP_106349716.1">
    <property type="nucleotide sequence ID" value="NZ_PVUE01000012.1"/>
</dbReference>
<reference evidence="11 12" key="1">
    <citation type="submission" date="2018-03" db="EMBL/GenBank/DDBJ databases">
        <title>Genomic Encyclopedia of Archaeal and Bacterial Type Strains, Phase II (KMG-II): from individual species to whole genera.</title>
        <authorList>
            <person name="Goeker M."/>
        </authorList>
    </citation>
    <scope>NUCLEOTIDE SEQUENCE [LARGE SCALE GENOMIC DNA]</scope>
    <source>
        <strain evidence="11 12">DSM 100065</strain>
    </source>
</reference>
<gene>
    <name evidence="11" type="ORF">CLV47_11295</name>
</gene>
<feature type="modified residue" description="4-aspartylphosphate" evidence="7">
    <location>
        <position position="64"/>
    </location>
</feature>
<evidence type="ECO:0000256" key="5">
    <source>
        <dbReference type="ARBA" id="ARBA00023125"/>
    </source>
</evidence>
<dbReference type="CDD" id="cd00383">
    <property type="entry name" value="trans_reg_C"/>
    <property type="match status" value="1"/>
</dbReference>
<sequence length="231" mass="25793">MSNSTAAESNWTPSARLLLVEDDRELGPLLVEVLSETYQVEHARDGQAALHLALTRDFDVMIIDRGLPAIEGLELVARIRSKGLHTPILVLTARGTLEDKVDGLDAGAHDYMVKPFEIAELLARLRALNRRNHEYAADELRVGSRRFAVTERRVVTGDDDEVQLSGRESALLHALARHPGRVFTRTELIGLAFDQDDREGIVDTYVYYLRRKLGRGVIDTVHGLGYRLGDS</sequence>
<dbReference type="GO" id="GO:0000976">
    <property type="term" value="F:transcription cis-regulatory region binding"/>
    <property type="evidence" value="ECO:0007669"/>
    <property type="project" value="TreeGrafter"/>
</dbReference>
<dbReference type="Gene3D" id="1.10.10.10">
    <property type="entry name" value="Winged helix-like DNA-binding domain superfamily/Winged helix DNA-binding domain"/>
    <property type="match status" value="1"/>
</dbReference>
<evidence type="ECO:0000313" key="11">
    <source>
        <dbReference type="EMBL" id="PRZ41062.1"/>
    </source>
</evidence>
<protein>
    <submittedName>
        <fullName evidence="11">Two-component system response regulator QseB</fullName>
    </submittedName>
</protein>
<feature type="DNA-binding region" description="OmpR/PhoB-type" evidence="8">
    <location>
        <begin position="137"/>
        <end position="230"/>
    </location>
</feature>
<evidence type="ECO:0000256" key="4">
    <source>
        <dbReference type="ARBA" id="ARBA00023015"/>
    </source>
</evidence>
<keyword evidence="5 8" id="KW-0238">DNA-binding</keyword>
<keyword evidence="6" id="KW-0804">Transcription</keyword>
<evidence type="ECO:0000256" key="7">
    <source>
        <dbReference type="PROSITE-ProRule" id="PRU00169"/>
    </source>
</evidence>
<name>A0A2T0ZXH9_9ACTN</name>
<evidence type="ECO:0000256" key="6">
    <source>
        <dbReference type="ARBA" id="ARBA00023163"/>
    </source>
</evidence>
<evidence type="ECO:0000256" key="8">
    <source>
        <dbReference type="PROSITE-ProRule" id="PRU01091"/>
    </source>
</evidence>
<dbReference type="SMART" id="SM00448">
    <property type="entry name" value="REC"/>
    <property type="match status" value="1"/>
</dbReference>
<evidence type="ECO:0000256" key="1">
    <source>
        <dbReference type="ARBA" id="ARBA00004496"/>
    </source>
</evidence>
<evidence type="ECO:0000256" key="3">
    <source>
        <dbReference type="ARBA" id="ARBA00023012"/>
    </source>
</evidence>
<dbReference type="GO" id="GO:0006355">
    <property type="term" value="P:regulation of DNA-templated transcription"/>
    <property type="evidence" value="ECO:0007669"/>
    <property type="project" value="InterPro"/>
</dbReference>
<dbReference type="InterPro" id="IPR039420">
    <property type="entry name" value="WalR-like"/>
</dbReference>
<accession>A0A2T0ZXH9</accession>
<organism evidence="11 12">
    <name type="scientific">Antricoccus suffuscus</name>
    <dbReference type="NCBI Taxonomy" id="1629062"/>
    <lineage>
        <taxon>Bacteria</taxon>
        <taxon>Bacillati</taxon>
        <taxon>Actinomycetota</taxon>
        <taxon>Actinomycetes</taxon>
        <taxon>Geodermatophilales</taxon>
        <taxon>Antricoccaceae</taxon>
        <taxon>Antricoccus</taxon>
    </lineage>
</organism>
<evidence type="ECO:0000256" key="2">
    <source>
        <dbReference type="ARBA" id="ARBA00022553"/>
    </source>
</evidence>
<dbReference type="Gene3D" id="3.40.50.2300">
    <property type="match status" value="1"/>
</dbReference>
<dbReference type="Pfam" id="PF00072">
    <property type="entry name" value="Response_reg"/>
    <property type="match status" value="1"/>
</dbReference>
<proteinExistence type="predicted"/>
<keyword evidence="4" id="KW-0805">Transcription regulation</keyword>
<dbReference type="GO" id="GO:0005829">
    <property type="term" value="C:cytosol"/>
    <property type="evidence" value="ECO:0007669"/>
    <property type="project" value="TreeGrafter"/>
</dbReference>
<feature type="domain" description="OmpR/PhoB-type" evidence="10">
    <location>
        <begin position="137"/>
        <end position="230"/>
    </location>
</feature>
<dbReference type="InterPro" id="IPR001867">
    <property type="entry name" value="OmpR/PhoB-type_DNA-bd"/>
</dbReference>
<dbReference type="PROSITE" id="PS51755">
    <property type="entry name" value="OMPR_PHOB"/>
    <property type="match status" value="1"/>
</dbReference>
<keyword evidence="12" id="KW-1185">Reference proteome</keyword>
<dbReference type="OrthoDB" id="3197131at2"/>
<feature type="domain" description="Response regulatory" evidence="9">
    <location>
        <begin position="16"/>
        <end position="129"/>
    </location>
</feature>
<dbReference type="SUPFAM" id="SSF46894">
    <property type="entry name" value="C-terminal effector domain of the bipartite response regulators"/>
    <property type="match status" value="1"/>
</dbReference>
<dbReference type="PANTHER" id="PTHR48111">
    <property type="entry name" value="REGULATOR OF RPOS"/>
    <property type="match status" value="1"/>
</dbReference>
<evidence type="ECO:0000259" key="10">
    <source>
        <dbReference type="PROSITE" id="PS51755"/>
    </source>
</evidence>
<dbReference type="Pfam" id="PF00486">
    <property type="entry name" value="Trans_reg_C"/>
    <property type="match status" value="1"/>
</dbReference>